<comment type="caution">
    <text evidence="1">The sequence shown here is derived from an EMBL/GenBank/DDBJ whole genome shotgun (WGS) entry which is preliminary data.</text>
</comment>
<reference evidence="1 2" key="1">
    <citation type="journal article" date="2013" name="PLoS Pathog.">
        <title>Genomic analysis of the Kiwifruit pathogen Pseudomonas syringae pv. actinidiae provides insight into the origins of an emergent plant disease.</title>
        <authorList>
            <person name="McCann H.C."/>
            <person name="Rikkerink E.H."/>
            <person name="Bertels F."/>
            <person name="Fiers M."/>
            <person name="Lu A."/>
            <person name="Rees-George J."/>
            <person name="Andersen M.T."/>
            <person name="Gleave A.P."/>
            <person name="Haubold B."/>
            <person name="Wohlers M.W."/>
            <person name="Guttman D.S."/>
            <person name="Wang P.W."/>
            <person name="Straub C."/>
            <person name="Vanneste J.L."/>
            <person name="Rainey P.B."/>
            <person name="Templeton M.D."/>
        </authorList>
    </citation>
    <scope>NUCLEOTIDE SEQUENCE [LARGE SCALE GENOMIC DNA]</scope>
    <source>
        <strain evidence="1 2">ICMP 19096</strain>
    </source>
</reference>
<evidence type="ECO:0000313" key="2">
    <source>
        <dbReference type="Proteomes" id="UP000018849"/>
    </source>
</evidence>
<dbReference type="Proteomes" id="UP000018849">
    <property type="component" value="Unassembled WGS sequence"/>
</dbReference>
<protein>
    <submittedName>
        <fullName evidence="1">Uncharacterized protein</fullName>
    </submittedName>
</protein>
<organism evidence="1 2">
    <name type="scientific">Pseudomonas syringae pv. actinidiae ICMP 19096</name>
    <dbReference type="NCBI Taxonomy" id="1194405"/>
    <lineage>
        <taxon>Bacteria</taxon>
        <taxon>Pseudomonadati</taxon>
        <taxon>Pseudomonadota</taxon>
        <taxon>Gammaproteobacteria</taxon>
        <taxon>Pseudomonadales</taxon>
        <taxon>Pseudomonadaceae</taxon>
        <taxon>Pseudomonas</taxon>
        <taxon>Pseudomonas syringae</taxon>
    </lineage>
</organism>
<gene>
    <name evidence="1" type="ORF">A245_34428</name>
</gene>
<feature type="non-terminal residue" evidence="1">
    <location>
        <position position="289"/>
    </location>
</feature>
<name>A0A656JPC7_PSESF</name>
<proteinExistence type="predicted"/>
<evidence type="ECO:0000313" key="1">
    <source>
        <dbReference type="EMBL" id="EPN42848.1"/>
    </source>
</evidence>
<dbReference type="EMBL" id="AOKF01002961">
    <property type="protein sequence ID" value="EPN42848.1"/>
    <property type="molecule type" value="Genomic_DNA"/>
</dbReference>
<dbReference type="AlphaFoldDB" id="A0A656JPC7"/>
<accession>A0A656JPC7</accession>
<sequence length="289" mass="32414">MTDIYTPSPTSMPVAPQERLRHLLAAKGDEQLAAFLRRPRPEGFTLLEEIQILGAFSAFGRWADDNELLNTLKSLLFDVELNAFEDATERVTRSVSPENPESGLEHELAKAAFDIAQRQQREPRSTIARTERIDRTLGDYPRLLNTLRARLRDLKTGTCATNRVFLAVANDSPLFACVVHGSKVLQHFKALIRLTASLNLAGAIDEDLLRGVHRKELRYVLDLVNKKQMDFRQPFTCVLQVWPNGARPVYALQLLGVTASLQPVQSTLSDLHLRVIRLTDSLAPLASQL</sequence>